<evidence type="ECO:0000256" key="3">
    <source>
        <dbReference type="ARBA" id="ARBA00012334"/>
    </source>
</evidence>
<protein>
    <recommendedName>
        <fullName evidence="3">lipoyl(octanoyl) transferase</fullName>
        <ecNumber evidence="3">2.3.1.181</ecNumber>
    </recommendedName>
    <alternativeName>
        <fullName evidence="6">Lipoate-protein ligase B</fullName>
    </alternativeName>
    <alternativeName>
        <fullName evidence="7">Lipoyl/octanoyl transferase</fullName>
    </alternativeName>
</protein>
<dbReference type="PROSITE" id="PS51733">
    <property type="entry name" value="BPL_LPL_CATALYTIC"/>
    <property type="match status" value="1"/>
</dbReference>
<dbReference type="InterPro" id="IPR004143">
    <property type="entry name" value="BPL_LPL_catalytic"/>
</dbReference>
<dbReference type="PIRSF" id="PIRSF016262">
    <property type="entry name" value="LPLase"/>
    <property type="match status" value="1"/>
</dbReference>
<dbReference type="PANTHER" id="PTHR10993">
    <property type="entry name" value="OCTANOYLTRANSFERASE"/>
    <property type="match status" value="1"/>
</dbReference>
<evidence type="ECO:0000256" key="7">
    <source>
        <dbReference type="ARBA" id="ARBA00033331"/>
    </source>
</evidence>
<evidence type="ECO:0000259" key="8">
    <source>
        <dbReference type="PROSITE" id="PS51733"/>
    </source>
</evidence>
<dbReference type="SUPFAM" id="SSF55681">
    <property type="entry name" value="Class II aaRS and biotin synthetases"/>
    <property type="match status" value="1"/>
</dbReference>
<dbReference type="InterPro" id="IPR000544">
    <property type="entry name" value="Octanoyltransferase"/>
</dbReference>
<comment type="similarity">
    <text evidence="2">Belongs to the LipB family.</text>
</comment>
<gene>
    <name evidence="9" type="primary">lipt2</name>
    <name evidence="9" type="ORF">GZH46_02256</name>
</gene>
<dbReference type="NCBIfam" id="NF010925">
    <property type="entry name" value="PRK14345.1"/>
    <property type="match status" value="1"/>
</dbReference>
<dbReference type="Gene3D" id="3.30.930.10">
    <property type="entry name" value="Bira Bifunctional Protein, Domain 2"/>
    <property type="match status" value="1"/>
</dbReference>
<dbReference type="EC" id="2.3.1.181" evidence="3"/>
<organism evidence="9 10">
    <name type="scientific">Fragariocoptes setiger</name>
    <dbReference type="NCBI Taxonomy" id="1670756"/>
    <lineage>
        <taxon>Eukaryota</taxon>
        <taxon>Metazoa</taxon>
        <taxon>Ecdysozoa</taxon>
        <taxon>Arthropoda</taxon>
        <taxon>Chelicerata</taxon>
        <taxon>Arachnida</taxon>
        <taxon>Acari</taxon>
        <taxon>Acariformes</taxon>
        <taxon>Trombidiformes</taxon>
        <taxon>Prostigmata</taxon>
        <taxon>Eupodina</taxon>
        <taxon>Eriophyoidea</taxon>
        <taxon>Phytoptidae</taxon>
        <taxon>Fragariocoptes</taxon>
    </lineage>
</organism>
<evidence type="ECO:0000256" key="5">
    <source>
        <dbReference type="ARBA" id="ARBA00023315"/>
    </source>
</evidence>
<comment type="caution">
    <text evidence="9">The sequence shown here is derived from an EMBL/GenBank/DDBJ whole genome shotgun (WGS) entry which is preliminary data.</text>
</comment>
<feature type="domain" description="BPL/LPL catalytic" evidence="8">
    <location>
        <begin position="34"/>
        <end position="228"/>
    </location>
</feature>
<dbReference type="EMBL" id="JAIFTH010000587">
    <property type="protein sequence ID" value="KAG9509234.1"/>
    <property type="molecule type" value="Genomic_DNA"/>
</dbReference>
<sequence length="240" mass="27747">MVINVGLLRLRRMPYHKVLTLQYRLFDQLKHTFENKPGYLLLVEHDPVYTIGLRDKHYNEDYENKLRRRLNDYGLSADFVRTNRGGLVTFHGPGQLVAYPIINLRRFQEVKNSSLKRYVALLEATIIRTLLLLGLPGAHTIREHPGVWIGSERKIAAVGIHCNRYITMHGLSINCNCDLSWFDHIISCGIEGKTVTSLCKELNDNRITTLQVIPKFTESFEKHFNCRLIDCTLNADVDQR</sequence>
<evidence type="ECO:0000313" key="9">
    <source>
        <dbReference type="EMBL" id="KAG9509234.1"/>
    </source>
</evidence>
<dbReference type="Pfam" id="PF21948">
    <property type="entry name" value="LplA-B_cat"/>
    <property type="match status" value="1"/>
</dbReference>
<name>A0ABQ7S727_9ACAR</name>
<evidence type="ECO:0000256" key="6">
    <source>
        <dbReference type="ARBA" id="ARBA00030797"/>
    </source>
</evidence>
<dbReference type="HAMAP" id="MF_00013">
    <property type="entry name" value="LipB"/>
    <property type="match status" value="1"/>
</dbReference>
<dbReference type="CDD" id="cd16444">
    <property type="entry name" value="LipB"/>
    <property type="match status" value="1"/>
</dbReference>
<dbReference type="InterPro" id="IPR045864">
    <property type="entry name" value="aa-tRNA-synth_II/BPL/LPL"/>
</dbReference>
<evidence type="ECO:0000313" key="10">
    <source>
        <dbReference type="Proteomes" id="UP000825002"/>
    </source>
</evidence>
<reference evidence="9 10" key="1">
    <citation type="submission" date="2020-10" db="EMBL/GenBank/DDBJ databases">
        <authorList>
            <person name="Klimov P.B."/>
            <person name="Dyachkov S.M."/>
            <person name="Chetverikov P.E."/>
        </authorList>
    </citation>
    <scope>NUCLEOTIDE SEQUENCE [LARGE SCALE GENOMIC DNA]</scope>
    <source>
        <strain evidence="9">BMOC 18-1129-001#AD2665</strain>
        <tissue evidence="9">Entire mites</tissue>
    </source>
</reference>
<dbReference type="PANTHER" id="PTHR10993:SF7">
    <property type="entry name" value="LIPOYLTRANSFERASE 2, MITOCHONDRIAL-RELATED"/>
    <property type="match status" value="1"/>
</dbReference>
<dbReference type="Proteomes" id="UP000825002">
    <property type="component" value="Unassembled WGS sequence"/>
</dbReference>
<evidence type="ECO:0000256" key="2">
    <source>
        <dbReference type="ARBA" id="ARBA00007907"/>
    </source>
</evidence>
<evidence type="ECO:0000256" key="1">
    <source>
        <dbReference type="ARBA" id="ARBA00004821"/>
    </source>
</evidence>
<proteinExistence type="inferred from homology"/>
<keyword evidence="5" id="KW-0012">Acyltransferase</keyword>
<dbReference type="InterPro" id="IPR020605">
    <property type="entry name" value="Octanoyltransferase_CS"/>
</dbReference>
<accession>A0ABQ7S727</accession>
<feature type="non-terminal residue" evidence="9">
    <location>
        <position position="240"/>
    </location>
</feature>
<keyword evidence="10" id="KW-1185">Reference proteome</keyword>
<dbReference type="PROSITE" id="PS01313">
    <property type="entry name" value="LIPB"/>
    <property type="match status" value="1"/>
</dbReference>
<comment type="pathway">
    <text evidence="1">Protein modification; protein lipoylation via endogenous pathway; protein N(6)-(lipoyl)lysine from octanoyl-[acyl-carrier-protein]: step 1/2.</text>
</comment>
<keyword evidence="4" id="KW-0808">Transferase</keyword>
<evidence type="ECO:0000256" key="4">
    <source>
        <dbReference type="ARBA" id="ARBA00022679"/>
    </source>
</evidence>
<dbReference type="NCBIfam" id="TIGR00214">
    <property type="entry name" value="lipB"/>
    <property type="match status" value="1"/>
</dbReference>